<reference evidence="2 3" key="1">
    <citation type="submission" date="2016-04" db="EMBL/GenBank/DDBJ databases">
        <title>A degradative enzymes factory behind the ericoid mycorrhizal symbiosis.</title>
        <authorList>
            <consortium name="DOE Joint Genome Institute"/>
            <person name="Martino E."/>
            <person name="Morin E."/>
            <person name="Grelet G."/>
            <person name="Kuo A."/>
            <person name="Kohler A."/>
            <person name="Daghino S."/>
            <person name="Barry K."/>
            <person name="Choi C."/>
            <person name="Cichocki N."/>
            <person name="Clum A."/>
            <person name="Copeland A."/>
            <person name="Hainaut M."/>
            <person name="Haridas S."/>
            <person name="Labutti K."/>
            <person name="Lindquist E."/>
            <person name="Lipzen A."/>
            <person name="Khouja H.-R."/>
            <person name="Murat C."/>
            <person name="Ohm R."/>
            <person name="Olson A."/>
            <person name="Spatafora J."/>
            <person name="Veneault-Fourrey C."/>
            <person name="Henrissat B."/>
            <person name="Grigoriev I."/>
            <person name="Martin F."/>
            <person name="Perotto S."/>
        </authorList>
    </citation>
    <scope>NUCLEOTIDE SEQUENCE [LARGE SCALE GENOMIC DNA]</scope>
    <source>
        <strain evidence="2 3">E</strain>
    </source>
</reference>
<dbReference type="AlphaFoldDB" id="A0A2J6SSI1"/>
<accession>A0A2J6SSI1</accession>
<dbReference type="InterPro" id="IPR051057">
    <property type="entry name" value="PI-PLC_domain"/>
</dbReference>
<protein>
    <submittedName>
        <fullName evidence="2">Phosphatidylinositol-specific phospholipase</fullName>
    </submittedName>
</protein>
<dbReference type="RefSeq" id="XP_024730645.1">
    <property type="nucleotide sequence ID" value="XM_024877310.1"/>
</dbReference>
<evidence type="ECO:0000313" key="3">
    <source>
        <dbReference type="Proteomes" id="UP000235371"/>
    </source>
</evidence>
<dbReference type="Pfam" id="PF26146">
    <property type="entry name" value="PI-PLC_X"/>
    <property type="match status" value="1"/>
</dbReference>
<dbReference type="OrthoDB" id="1046782at2759"/>
<dbReference type="GeneID" id="36585387"/>
<dbReference type="PROSITE" id="PS50007">
    <property type="entry name" value="PIPLC_X_DOMAIN"/>
    <property type="match status" value="1"/>
</dbReference>
<dbReference type="PANTHER" id="PTHR13593:SF148">
    <property type="entry name" value="PHOSPHATIDYLINOSITOL-SPECIFIC PHOSPHOLIPASE C X DOMAIN-CONTAINING PROTEIN"/>
    <property type="match status" value="1"/>
</dbReference>
<dbReference type="InterPro" id="IPR017946">
    <property type="entry name" value="PLC-like_Pdiesterase_TIM-brl"/>
</dbReference>
<organism evidence="2 3">
    <name type="scientific">Hyaloscypha bicolor E</name>
    <dbReference type="NCBI Taxonomy" id="1095630"/>
    <lineage>
        <taxon>Eukaryota</taxon>
        <taxon>Fungi</taxon>
        <taxon>Dikarya</taxon>
        <taxon>Ascomycota</taxon>
        <taxon>Pezizomycotina</taxon>
        <taxon>Leotiomycetes</taxon>
        <taxon>Helotiales</taxon>
        <taxon>Hyaloscyphaceae</taxon>
        <taxon>Hyaloscypha</taxon>
        <taxon>Hyaloscypha bicolor</taxon>
    </lineage>
</organism>
<gene>
    <name evidence="2" type="ORF">K444DRAFT_571306</name>
</gene>
<evidence type="ECO:0000256" key="1">
    <source>
        <dbReference type="SAM" id="MobiDB-lite"/>
    </source>
</evidence>
<feature type="region of interest" description="Disordered" evidence="1">
    <location>
        <begin position="1"/>
        <end position="22"/>
    </location>
</feature>
<dbReference type="GO" id="GO:0008081">
    <property type="term" value="F:phosphoric diester hydrolase activity"/>
    <property type="evidence" value="ECO:0007669"/>
    <property type="project" value="InterPro"/>
</dbReference>
<dbReference type="Gene3D" id="3.20.20.190">
    <property type="entry name" value="Phosphatidylinositol (PI) phosphodiesterase"/>
    <property type="match status" value="1"/>
</dbReference>
<dbReference type="PANTHER" id="PTHR13593">
    <property type="match status" value="1"/>
</dbReference>
<dbReference type="InParanoid" id="A0A2J6SSI1"/>
<dbReference type="GO" id="GO:0006629">
    <property type="term" value="P:lipid metabolic process"/>
    <property type="evidence" value="ECO:0007669"/>
    <property type="project" value="InterPro"/>
</dbReference>
<evidence type="ECO:0000313" key="2">
    <source>
        <dbReference type="EMBL" id="PMD53741.1"/>
    </source>
</evidence>
<sequence>MAWIARGQDDNGYVQETPNGQTPSVPALATHRGELWCLWSDPSGGLYYAIGDNNTFGTRLPFPDKGIPVMAGLLGMLHAIIIRETGDMVHYVFDNVNQTWISPSVLDRESGFSSGTTPALVAFHNKLFFVYIQESKLFYSSWTLNPRDETAEWKPPQEVSGISQVGGIPALFVLNGTLHVICESANESRDILGFAYASLEDVWNSCEDVSEGKAASGVSATSYGDSAFLAFQENGPNDTSHVIYISEYKDGKWLPQEAVAGQASANPPQLSILNGRINCIFNSNDETKDLKWYSRSLLDFSLSTWMSDIPDDTLLSNITLPGTHDSCAESNIPFVRTQYLSITKQLEAGLRFLDLRVRVHSDGQLYMYHGGIPINYPMYLKFDKVMNEVFTFFQKNSKTPTETVLISINNDDTSGKEPPDIFYNAIKTHIEATPLYEDGSPRWITARETVTLGEARGKGVLLRRYQPDQALPPSRRMGIDLSGWLNNNPDFILETPDGVTVNLQDKWQYSEVIPLAELVKSKFGFVSNLLEKAAAGQPDHWFLNFMSAVGDPVEKGEIAESRWIAVGAHSNIIGKFVQGMNPTVRKEFKWGVKKRYGVVAMDYPELPKDSDLISWLIGTNM</sequence>
<dbReference type="EMBL" id="KZ613871">
    <property type="protein sequence ID" value="PMD53741.1"/>
    <property type="molecule type" value="Genomic_DNA"/>
</dbReference>
<keyword evidence="3" id="KW-1185">Reference proteome</keyword>
<dbReference type="CDD" id="cd08586">
    <property type="entry name" value="PI-PLCc_BcPLC_like"/>
    <property type="match status" value="1"/>
</dbReference>
<dbReference type="SUPFAM" id="SSF51695">
    <property type="entry name" value="PLC-like phosphodiesterases"/>
    <property type="match status" value="1"/>
</dbReference>
<dbReference type="Proteomes" id="UP000235371">
    <property type="component" value="Unassembled WGS sequence"/>
</dbReference>
<dbReference type="SUPFAM" id="SSF89372">
    <property type="entry name" value="Fucose-specific lectin"/>
    <property type="match status" value="1"/>
</dbReference>
<proteinExistence type="predicted"/>
<name>A0A2J6SSI1_9HELO</name>